<evidence type="ECO:0000313" key="2">
    <source>
        <dbReference type="EMBL" id="KIP01481.1"/>
    </source>
</evidence>
<gene>
    <name evidence="2" type="ORF">PHLGIDRAFT_352672</name>
</gene>
<dbReference type="EMBL" id="KN840782">
    <property type="protein sequence ID" value="KIP01481.1"/>
    <property type="molecule type" value="Genomic_DNA"/>
</dbReference>
<evidence type="ECO:0000256" key="1">
    <source>
        <dbReference type="SAM" id="MobiDB-lite"/>
    </source>
</evidence>
<accession>A0A0C3RPL7</accession>
<dbReference type="HOGENOM" id="CLU_1074048_0_0_1"/>
<name>A0A0C3RPL7_PHLG1</name>
<dbReference type="Proteomes" id="UP000053257">
    <property type="component" value="Unassembled WGS sequence"/>
</dbReference>
<organism evidence="2 3">
    <name type="scientific">Phlebiopsis gigantea (strain 11061_1 CR5-6)</name>
    <name type="common">White-rot fungus</name>
    <name type="synonym">Peniophora gigantea</name>
    <dbReference type="NCBI Taxonomy" id="745531"/>
    <lineage>
        <taxon>Eukaryota</taxon>
        <taxon>Fungi</taxon>
        <taxon>Dikarya</taxon>
        <taxon>Basidiomycota</taxon>
        <taxon>Agaricomycotina</taxon>
        <taxon>Agaricomycetes</taxon>
        <taxon>Polyporales</taxon>
        <taxon>Phanerochaetaceae</taxon>
        <taxon>Phlebiopsis</taxon>
    </lineage>
</organism>
<proteinExistence type="predicted"/>
<keyword evidence="3" id="KW-1185">Reference proteome</keyword>
<evidence type="ECO:0000313" key="3">
    <source>
        <dbReference type="Proteomes" id="UP000053257"/>
    </source>
</evidence>
<dbReference type="AlphaFoldDB" id="A0A0C3RPL7"/>
<sequence length="259" mass="28686">MRGLVASSAEPGWHCTRRGQRADWGQLDTAQREAAACDHAIVPYDVAVAKPWGMIRMVTSARDRHVQCEASNSGVRCVGGRSSCAPVVGAVRQQKMGRDALESSSQASDEAPCAVRFPPTSFHSPYAFVQLTRTCHTLVRFQSNREECKQRRGYKALGDSRRGRGRRPSHQAPWEYPAAKPSPPPAELFPPRRHNAVAYRRPYRAGRVRSLGTARPRWENTTANLGIAGLAAIAAKTGRGRRTFEPVRHRRCEHPEGSL</sequence>
<protein>
    <submittedName>
        <fullName evidence="2">Uncharacterized protein</fullName>
    </submittedName>
</protein>
<reference evidence="2 3" key="1">
    <citation type="journal article" date="2014" name="PLoS Genet.">
        <title>Analysis of the Phlebiopsis gigantea genome, transcriptome and secretome provides insight into its pioneer colonization strategies of wood.</title>
        <authorList>
            <person name="Hori C."/>
            <person name="Ishida T."/>
            <person name="Igarashi K."/>
            <person name="Samejima M."/>
            <person name="Suzuki H."/>
            <person name="Master E."/>
            <person name="Ferreira P."/>
            <person name="Ruiz-Duenas F.J."/>
            <person name="Held B."/>
            <person name="Canessa P."/>
            <person name="Larrondo L.F."/>
            <person name="Schmoll M."/>
            <person name="Druzhinina I.S."/>
            <person name="Kubicek C.P."/>
            <person name="Gaskell J.A."/>
            <person name="Kersten P."/>
            <person name="St John F."/>
            <person name="Glasner J."/>
            <person name="Sabat G."/>
            <person name="Splinter BonDurant S."/>
            <person name="Syed K."/>
            <person name="Yadav J."/>
            <person name="Mgbeahuruike A.C."/>
            <person name="Kovalchuk A."/>
            <person name="Asiegbu F.O."/>
            <person name="Lackner G."/>
            <person name="Hoffmeister D."/>
            <person name="Rencoret J."/>
            <person name="Gutierrez A."/>
            <person name="Sun H."/>
            <person name="Lindquist E."/>
            <person name="Barry K."/>
            <person name="Riley R."/>
            <person name="Grigoriev I.V."/>
            <person name="Henrissat B."/>
            <person name="Kues U."/>
            <person name="Berka R.M."/>
            <person name="Martinez A.T."/>
            <person name="Covert S.F."/>
            <person name="Blanchette R.A."/>
            <person name="Cullen D."/>
        </authorList>
    </citation>
    <scope>NUCLEOTIDE SEQUENCE [LARGE SCALE GENOMIC DNA]</scope>
    <source>
        <strain evidence="2 3">11061_1 CR5-6</strain>
    </source>
</reference>
<feature type="region of interest" description="Disordered" evidence="1">
    <location>
        <begin position="156"/>
        <end position="190"/>
    </location>
</feature>